<name>A0A418SNZ3_9RHOB</name>
<organism evidence="2 3">
    <name type="scientific">Paracoccus onubensis</name>
    <dbReference type="NCBI Taxonomy" id="1675788"/>
    <lineage>
        <taxon>Bacteria</taxon>
        <taxon>Pseudomonadati</taxon>
        <taxon>Pseudomonadota</taxon>
        <taxon>Alphaproteobacteria</taxon>
        <taxon>Rhodobacterales</taxon>
        <taxon>Paracoccaceae</taxon>
        <taxon>Paracoccus</taxon>
    </lineage>
</organism>
<evidence type="ECO:0008006" key="4">
    <source>
        <dbReference type="Google" id="ProtNLM"/>
    </source>
</evidence>
<keyword evidence="1" id="KW-0472">Membrane</keyword>
<proteinExistence type="predicted"/>
<sequence>MRTWQIERRKRTRHLIELGGLIKKARIVNLTGDDRAMIYGALIWMADKLNSEDGEHARVLWTGNPRRAEFALRISKRVPSTLCRDKLLFGLGIARQSRFHLSIEFIEFGIGCLIGFCHAIVHIRLRKRIIHAAICMG</sequence>
<dbReference type="EMBL" id="QZCG01000015">
    <property type="protein sequence ID" value="RJE82597.1"/>
    <property type="molecule type" value="Genomic_DNA"/>
</dbReference>
<dbReference type="OrthoDB" id="5653691at2"/>
<dbReference type="AlphaFoldDB" id="A0A418SNZ3"/>
<keyword evidence="1" id="KW-0812">Transmembrane</keyword>
<dbReference type="InterPro" id="IPR009444">
    <property type="entry name" value="Conjugal_tfr_TraD_a-type"/>
</dbReference>
<comment type="caution">
    <text evidence="2">The sequence shown here is derived from an EMBL/GenBank/DDBJ whole genome shotgun (WGS) entry which is preliminary data.</text>
</comment>
<evidence type="ECO:0000313" key="2">
    <source>
        <dbReference type="EMBL" id="RJE82597.1"/>
    </source>
</evidence>
<protein>
    <recommendedName>
        <fullName evidence="4">Conjugal transfer protein TraD</fullName>
    </recommendedName>
</protein>
<evidence type="ECO:0000256" key="1">
    <source>
        <dbReference type="SAM" id="Phobius"/>
    </source>
</evidence>
<keyword evidence="1" id="KW-1133">Transmembrane helix</keyword>
<keyword evidence="3" id="KW-1185">Reference proteome</keyword>
<accession>A0A418SNZ3</accession>
<evidence type="ECO:0000313" key="3">
    <source>
        <dbReference type="Proteomes" id="UP000284202"/>
    </source>
</evidence>
<dbReference type="Pfam" id="PF06412">
    <property type="entry name" value="TraD"/>
    <property type="match status" value="1"/>
</dbReference>
<gene>
    <name evidence="2" type="ORF">D3P04_19585</name>
</gene>
<reference evidence="3" key="1">
    <citation type="submission" date="2018-09" db="EMBL/GenBank/DDBJ databases">
        <title>Acidovorax cavernicola nov. sp. isolated from Gruta de las Maravillas (Aracena, Spain).</title>
        <authorList>
            <person name="Jurado V."/>
            <person name="Gutierrez-Patricio S."/>
            <person name="Gonzalez-Pimentel J.L."/>
            <person name="Miller A.Z."/>
            <person name="Laiz L."/>
            <person name="Saiz-Jimenez C."/>
        </authorList>
    </citation>
    <scope>NUCLEOTIDE SEQUENCE [LARGE SCALE GENOMIC DNA]</scope>
    <source>
        <strain evidence="3">1011MAR3C25</strain>
    </source>
</reference>
<feature type="transmembrane region" description="Helical" evidence="1">
    <location>
        <begin position="105"/>
        <end position="125"/>
    </location>
</feature>
<dbReference type="Proteomes" id="UP000284202">
    <property type="component" value="Unassembled WGS sequence"/>
</dbReference>